<comment type="caution">
    <text evidence="1">The sequence shown here is derived from an EMBL/GenBank/DDBJ whole genome shotgun (WGS) entry which is preliminary data.</text>
</comment>
<dbReference type="HOGENOM" id="CLU_3028096_0_0_10"/>
<reference evidence="1 2" key="1">
    <citation type="submission" date="2011-03" db="EMBL/GenBank/DDBJ databases">
        <authorList>
            <person name="Weinstock G."/>
            <person name="Sodergren E."/>
            <person name="Clifton S."/>
            <person name="Fulton L."/>
            <person name="Fulton B."/>
            <person name="Courtney L."/>
            <person name="Fronick C."/>
            <person name="Harrison M."/>
            <person name="Strong C."/>
            <person name="Farmer C."/>
            <person name="Delahaunty K."/>
            <person name="Markovic C."/>
            <person name="Hall O."/>
            <person name="Minx P."/>
            <person name="Tomlinson C."/>
            <person name="Mitreva M."/>
            <person name="Hou S."/>
            <person name="Chen J."/>
            <person name="Wollam A."/>
            <person name="Pepin K.H."/>
            <person name="Johnson M."/>
            <person name="Bhonagiri V."/>
            <person name="Zhang X."/>
            <person name="Suruliraj S."/>
            <person name="Warren W."/>
            <person name="Chinwalla A."/>
            <person name="Mardis E.R."/>
            <person name="Wilson R.K."/>
        </authorList>
    </citation>
    <scope>NUCLEOTIDE SEQUENCE [LARGE SCALE GENOMIC DNA]</scope>
    <source>
        <strain evidence="1 2">YIT 11840</strain>
    </source>
</reference>
<gene>
    <name evidence="1" type="ORF">HMPREF9441_01168</name>
</gene>
<protein>
    <submittedName>
        <fullName evidence="1">Uncharacterized protein</fullName>
    </submittedName>
</protein>
<dbReference type="EMBL" id="AFFY01000017">
    <property type="protein sequence ID" value="EHH00785.1"/>
    <property type="molecule type" value="Genomic_DNA"/>
</dbReference>
<dbReference type="STRING" id="762968.HMPREF9441_01168"/>
<name>G5SP86_9BACT</name>
<dbReference type="Proteomes" id="UP000003598">
    <property type="component" value="Unassembled WGS sequence"/>
</dbReference>
<keyword evidence="2" id="KW-1185">Reference proteome</keyword>
<sequence length="55" mass="6007">MALGLVSLPMLSALPEWSGYGKGQPFLGLPQNRETSCSSVPLRMGNLKTRFPRCL</sequence>
<evidence type="ECO:0000313" key="2">
    <source>
        <dbReference type="Proteomes" id="UP000003598"/>
    </source>
</evidence>
<organism evidence="1 2">
    <name type="scientific">Paraprevotella clara YIT 11840</name>
    <dbReference type="NCBI Taxonomy" id="762968"/>
    <lineage>
        <taxon>Bacteria</taxon>
        <taxon>Pseudomonadati</taxon>
        <taxon>Bacteroidota</taxon>
        <taxon>Bacteroidia</taxon>
        <taxon>Bacteroidales</taxon>
        <taxon>Prevotellaceae</taxon>
        <taxon>Paraprevotella</taxon>
    </lineage>
</organism>
<accession>G5SP86</accession>
<evidence type="ECO:0000313" key="1">
    <source>
        <dbReference type="EMBL" id="EHH00785.1"/>
    </source>
</evidence>
<proteinExistence type="predicted"/>
<dbReference type="AlphaFoldDB" id="G5SP86"/>